<gene>
    <name evidence="1" type="ORF">GMA92_07375</name>
</gene>
<comment type="caution">
    <text evidence="1">The sequence shown here is derived from an EMBL/GenBank/DDBJ whole genome shotgun (WGS) entry which is preliminary data.</text>
</comment>
<accession>A0A173SP72</accession>
<protein>
    <submittedName>
        <fullName evidence="1">DUF4177 domain-containing protein</fullName>
    </submittedName>
</protein>
<dbReference type="GeneID" id="60059517"/>
<organism evidence="1 2">
    <name type="scientific">Turicibacter sanguinis</name>
    <dbReference type="NCBI Taxonomy" id="154288"/>
    <lineage>
        <taxon>Bacteria</taxon>
        <taxon>Bacillati</taxon>
        <taxon>Bacillota</taxon>
        <taxon>Erysipelotrichia</taxon>
        <taxon>Erysipelotrichales</taxon>
        <taxon>Turicibacteraceae</taxon>
        <taxon>Turicibacter</taxon>
    </lineage>
</organism>
<dbReference type="Proteomes" id="UP000487649">
    <property type="component" value="Unassembled WGS sequence"/>
</dbReference>
<dbReference type="OrthoDB" id="5432776at2"/>
<proteinExistence type="predicted"/>
<dbReference type="AlphaFoldDB" id="A0A173SP72"/>
<name>A0A173SP72_9FIRM</name>
<sequence>MKKFEYRLEQIDVDIKSVLNQEQTKTQEILNQKLNELGKEGWRLCGVNGSWYYFTREMTAYI</sequence>
<reference evidence="1 2" key="1">
    <citation type="journal article" date="2019" name="Nat. Med.">
        <title>A library of human gut bacterial isolates paired with longitudinal multiomics data enables mechanistic microbiome research.</title>
        <authorList>
            <person name="Poyet M."/>
            <person name="Groussin M."/>
            <person name="Gibbons S.M."/>
            <person name="Avila-Pacheco J."/>
            <person name="Jiang X."/>
            <person name="Kearney S.M."/>
            <person name="Perrotta A.R."/>
            <person name="Berdy B."/>
            <person name="Zhao S."/>
            <person name="Lieberman T.D."/>
            <person name="Swanson P.K."/>
            <person name="Smith M."/>
            <person name="Roesemann S."/>
            <person name="Alexander J.E."/>
            <person name="Rich S.A."/>
            <person name="Livny J."/>
            <person name="Vlamakis H."/>
            <person name="Clish C."/>
            <person name="Bullock K."/>
            <person name="Deik A."/>
            <person name="Scott J."/>
            <person name="Pierce K.A."/>
            <person name="Xavier R.J."/>
            <person name="Alm E.J."/>
        </authorList>
    </citation>
    <scope>NUCLEOTIDE SEQUENCE [LARGE SCALE GENOMIC DNA]</scope>
    <source>
        <strain evidence="1 2">BIOML-A198</strain>
    </source>
</reference>
<evidence type="ECO:0000313" key="1">
    <source>
        <dbReference type="EMBL" id="MTK21240.1"/>
    </source>
</evidence>
<dbReference type="EMBL" id="WMQE01000013">
    <property type="protein sequence ID" value="MTK21240.1"/>
    <property type="molecule type" value="Genomic_DNA"/>
</dbReference>
<evidence type="ECO:0000313" key="2">
    <source>
        <dbReference type="Proteomes" id="UP000487649"/>
    </source>
</evidence>
<dbReference type="RefSeq" id="WP_006785502.1">
    <property type="nucleotide sequence ID" value="NZ_CABJBH010000004.1"/>
</dbReference>